<reference evidence="7" key="1">
    <citation type="submission" date="2025-08" db="UniProtKB">
        <authorList>
            <consortium name="RefSeq"/>
        </authorList>
    </citation>
    <scope>IDENTIFICATION</scope>
</reference>
<organism evidence="6 7">
    <name type="scientific">Microcaecilia unicolor</name>
    <dbReference type="NCBI Taxonomy" id="1415580"/>
    <lineage>
        <taxon>Eukaryota</taxon>
        <taxon>Metazoa</taxon>
        <taxon>Chordata</taxon>
        <taxon>Craniata</taxon>
        <taxon>Vertebrata</taxon>
        <taxon>Euteleostomi</taxon>
        <taxon>Amphibia</taxon>
        <taxon>Gymnophiona</taxon>
        <taxon>Siphonopidae</taxon>
        <taxon>Microcaecilia</taxon>
    </lineage>
</organism>
<keyword evidence="2 5" id="KW-0812">Transmembrane</keyword>
<dbReference type="FunCoup" id="A0A6P7YMX0">
    <property type="interactions" value="60"/>
</dbReference>
<feature type="transmembrane region" description="Helical" evidence="5">
    <location>
        <begin position="12"/>
        <end position="35"/>
    </location>
</feature>
<dbReference type="PANTHER" id="PTHR12489">
    <property type="entry name" value="LIPOMA HMGIC FUSION PARTNER-LIKE PROTEIN"/>
    <property type="match status" value="1"/>
</dbReference>
<evidence type="ECO:0000256" key="1">
    <source>
        <dbReference type="ARBA" id="ARBA00004141"/>
    </source>
</evidence>
<dbReference type="PANTHER" id="PTHR12489:SF15">
    <property type="entry name" value="LHFPL TETRASPAN SUBFAMILY MEMBER 1 PROTEIN"/>
    <property type="match status" value="1"/>
</dbReference>
<feature type="transmembrane region" description="Helical" evidence="5">
    <location>
        <begin position="79"/>
        <end position="107"/>
    </location>
</feature>
<dbReference type="GeneID" id="115474842"/>
<dbReference type="Proteomes" id="UP000515156">
    <property type="component" value="Chromosome 7"/>
</dbReference>
<protein>
    <submittedName>
        <fullName evidence="7">LHFPL tetraspan subfamily member 1 protein-like</fullName>
    </submittedName>
</protein>
<sequence length="199" mass="21208">MQSSLTPIGTLWAILSLLIAAVTCTSYFMPCWLFGTQLGKPVSFSTFRRCTYPAQTEERSVVMVEECGRYASFSAIPSLSWQICTVVTGTGCALLLLVALAATLGCCMKDLISRMTGRFVGAAQFVGGLLVSSGCALYPLGWNSPEIQQTCGNTSKQFQLGACKLGWAYYSTGGGAAAAMLICTWLSCFAGKNTKSSIY</sequence>
<dbReference type="OrthoDB" id="9938692at2759"/>
<dbReference type="GO" id="GO:0016020">
    <property type="term" value="C:membrane"/>
    <property type="evidence" value="ECO:0007669"/>
    <property type="project" value="UniProtKB-SubCell"/>
</dbReference>
<dbReference type="AlphaFoldDB" id="A0A6P7YMX0"/>
<proteinExistence type="predicted"/>
<gene>
    <name evidence="7" type="primary">LOC115474842</name>
</gene>
<keyword evidence="3 5" id="KW-1133">Transmembrane helix</keyword>
<evidence type="ECO:0000256" key="2">
    <source>
        <dbReference type="ARBA" id="ARBA00022692"/>
    </source>
</evidence>
<dbReference type="RefSeq" id="XP_030066388.1">
    <property type="nucleotide sequence ID" value="XM_030210528.1"/>
</dbReference>
<name>A0A6P7YMX0_9AMPH</name>
<comment type="subcellular location">
    <subcellularLocation>
        <location evidence="1">Membrane</location>
        <topology evidence="1">Multi-pass membrane protein</topology>
    </subcellularLocation>
</comment>
<accession>A0A6P7YMX0</accession>
<evidence type="ECO:0000313" key="7">
    <source>
        <dbReference type="RefSeq" id="XP_030066388.1"/>
    </source>
</evidence>
<feature type="transmembrane region" description="Helical" evidence="5">
    <location>
        <begin position="167"/>
        <end position="190"/>
    </location>
</feature>
<feature type="transmembrane region" description="Helical" evidence="5">
    <location>
        <begin position="119"/>
        <end position="140"/>
    </location>
</feature>
<evidence type="ECO:0000313" key="6">
    <source>
        <dbReference type="Proteomes" id="UP000515156"/>
    </source>
</evidence>
<evidence type="ECO:0000256" key="4">
    <source>
        <dbReference type="ARBA" id="ARBA00023136"/>
    </source>
</evidence>
<dbReference type="KEGG" id="muo:115474842"/>
<evidence type="ECO:0000256" key="3">
    <source>
        <dbReference type="ARBA" id="ARBA00022989"/>
    </source>
</evidence>
<keyword evidence="6" id="KW-1185">Reference proteome</keyword>
<dbReference type="InParanoid" id="A0A6P7YMX0"/>
<dbReference type="Pfam" id="PF10242">
    <property type="entry name" value="L_HMGIC_fpl"/>
    <property type="match status" value="1"/>
</dbReference>
<keyword evidence="4 5" id="KW-0472">Membrane</keyword>
<dbReference type="InterPro" id="IPR019372">
    <property type="entry name" value="LHFPL"/>
</dbReference>
<evidence type="ECO:0000256" key="5">
    <source>
        <dbReference type="SAM" id="Phobius"/>
    </source>
</evidence>